<dbReference type="HOGENOM" id="CLU_081916_0_0_1"/>
<organism evidence="1 2">
    <name type="scientific">Hypocrea atroviridis (strain ATCC 20476 / IMI 206040)</name>
    <name type="common">Trichoderma atroviride</name>
    <dbReference type="NCBI Taxonomy" id="452589"/>
    <lineage>
        <taxon>Eukaryota</taxon>
        <taxon>Fungi</taxon>
        <taxon>Dikarya</taxon>
        <taxon>Ascomycota</taxon>
        <taxon>Pezizomycotina</taxon>
        <taxon>Sordariomycetes</taxon>
        <taxon>Hypocreomycetidae</taxon>
        <taxon>Hypocreales</taxon>
        <taxon>Hypocreaceae</taxon>
        <taxon>Trichoderma</taxon>
    </lineage>
</organism>
<dbReference type="EMBL" id="ABDG02000027">
    <property type="protein sequence ID" value="EHK41815.1"/>
    <property type="molecule type" value="Genomic_DNA"/>
</dbReference>
<evidence type="ECO:0000313" key="1">
    <source>
        <dbReference type="EMBL" id="EHK41815.1"/>
    </source>
</evidence>
<sequence>MNNCWFVLRQSSYTPPKYTTPSRAGGVTVEGDLRLGDVVPSPNNIYPVVTQGKLPRFPIEMRITSTQDCEFHWAIESEREDGGIIGGGAPVAAPIGAALNAEFSAEFKGTMKRWAKFKTLDTEKVQPSRAYIDRVLALPDVKEYIEHHKLPVLNQWTVYVVTGLMIARAGGTIGSCESSLGAVGGGLAVDIPGILNTNTHGSHQRGTKKDMSNEIQGDRIWAVRFAKVHKGMLRRRWMQTEETVGAALGKGDEEGEEIGQVLEHEGIKDAGIVELEMAGAGNKLAFVTGDF</sequence>
<accession>G9P8U3</accession>
<dbReference type="OrthoDB" id="4500473at2759"/>
<dbReference type="Proteomes" id="UP000005426">
    <property type="component" value="Unassembled WGS sequence"/>
</dbReference>
<gene>
    <name evidence="1" type="ORF">TRIATDRAFT_302204</name>
</gene>
<proteinExistence type="predicted"/>
<protein>
    <submittedName>
        <fullName evidence="1">Uncharacterized protein</fullName>
    </submittedName>
</protein>
<keyword evidence="2" id="KW-1185">Reference proteome</keyword>
<dbReference type="AlphaFoldDB" id="G9P8U3"/>
<reference evidence="1 2" key="1">
    <citation type="journal article" date="2011" name="Genome Biol.">
        <title>Comparative genome sequence analysis underscores mycoparasitism as the ancestral life style of Trichoderma.</title>
        <authorList>
            <person name="Kubicek C.P."/>
            <person name="Herrera-Estrella A."/>
            <person name="Seidl-Seiboth V."/>
            <person name="Martinez D.A."/>
            <person name="Druzhinina I.S."/>
            <person name="Thon M."/>
            <person name="Zeilinger S."/>
            <person name="Casas-Flores S."/>
            <person name="Horwitz B.A."/>
            <person name="Mukherjee P.K."/>
            <person name="Mukherjee M."/>
            <person name="Kredics L."/>
            <person name="Alcaraz L.D."/>
            <person name="Aerts A."/>
            <person name="Antal Z."/>
            <person name="Atanasova L."/>
            <person name="Cervantes-Badillo M.G."/>
            <person name="Challacombe J."/>
            <person name="Chertkov O."/>
            <person name="McCluskey K."/>
            <person name="Coulpier F."/>
            <person name="Deshpande N."/>
            <person name="von Doehren H."/>
            <person name="Ebbole D.J."/>
            <person name="Esquivel-Naranjo E.U."/>
            <person name="Fekete E."/>
            <person name="Flipphi M."/>
            <person name="Glaser F."/>
            <person name="Gomez-Rodriguez E.Y."/>
            <person name="Gruber S."/>
            <person name="Han C."/>
            <person name="Henrissat B."/>
            <person name="Hermosa R."/>
            <person name="Hernandez-Onate M."/>
            <person name="Karaffa L."/>
            <person name="Kosti I."/>
            <person name="Le Crom S."/>
            <person name="Lindquist E."/>
            <person name="Lucas S."/>
            <person name="Luebeck M."/>
            <person name="Luebeck P.S."/>
            <person name="Margeot A."/>
            <person name="Metz B."/>
            <person name="Misra M."/>
            <person name="Nevalainen H."/>
            <person name="Omann M."/>
            <person name="Packer N."/>
            <person name="Perrone G."/>
            <person name="Uresti-Rivera E.E."/>
            <person name="Salamov A."/>
            <person name="Schmoll M."/>
            <person name="Seiboth B."/>
            <person name="Shapiro H."/>
            <person name="Sukno S."/>
            <person name="Tamayo-Ramos J.A."/>
            <person name="Tisch D."/>
            <person name="Wiest A."/>
            <person name="Wilkinson H.H."/>
            <person name="Zhang M."/>
            <person name="Coutinho P.M."/>
            <person name="Kenerley C.M."/>
            <person name="Monte E."/>
            <person name="Baker S.E."/>
            <person name="Grigoriev I.V."/>
        </authorList>
    </citation>
    <scope>NUCLEOTIDE SEQUENCE [LARGE SCALE GENOMIC DNA]</scope>
    <source>
        <strain evidence="2">ATCC 20476 / IMI 206040</strain>
    </source>
</reference>
<name>G9P8U3_HYPAI</name>
<evidence type="ECO:0000313" key="2">
    <source>
        <dbReference type="Proteomes" id="UP000005426"/>
    </source>
</evidence>
<comment type="caution">
    <text evidence="1">The sequence shown here is derived from an EMBL/GenBank/DDBJ whole genome shotgun (WGS) entry which is preliminary data.</text>
</comment>